<protein>
    <submittedName>
        <fullName evidence="1">Uncharacterized protein</fullName>
    </submittedName>
</protein>
<accession>A0A8S1HCZ0</accession>
<proteinExistence type="predicted"/>
<sequence>MAKGDRRRGPATAPRGSFYLLPFGPEPYASPYTPRTFQPPSDGPWRRGAWRGRPVAVASNSRRTPPLTPSTPVYRLEAGLQAPATTPGVFAALFVLYSPSHR</sequence>
<gene>
    <name evidence="1" type="ORF">CAUJ_LOCUS9463</name>
</gene>
<dbReference type="AlphaFoldDB" id="A0A8S1HCZ0"/>
<evidence type="ECO:0000313" key="1">
    <source>
        <dbReference type="EMBL" id="CAD6193544.1"/>
    </source>
</evidence>
<dbReference type="Proteomes" id="UP000835052">
    <property type="component" value="Unassembled WGS sequence"/>
</dbReference>
<reference evidence="1" key="1">
    <citation type="submission" date="2020-10" db="EMBL/GenBank/DDBJ databases">
        <authorList>
            <person name="Kikuchi T."/>
        </authorList>
    </citation>
    <scope>NUCLEOTIDE SEQUENCE</scope>
    <source>
        <strain evidence="1">NKZ352</strain>
    </source>
</reference>
<organism evidence="1 2">
    <name type="scientific">Caenorhabditis auriculariae</name>
    <dbReference type="NCBI Taxonomy" id="2777116"/>
    <lineage>
        <taxon>Eukaryota</taxon>
        <taxon>Metazoa</taxon>
        <taxon>Ecdysozoa</taxon>
        <taxon>Nematoda</taxon>
        <taxon>Chromadorea</taxon>
        <taxon>Rhabditida</taxon>
        <taxon>Rhabditina</taxon>
        <taxon>Rhabditomorpha</taxon>
        <taxon>Rhabditoidea</taxon>
        <taxon>Rhabditidae</taxon>
        <taxon>Peloderinae</taxon>
        <taxon>Caenorhabditis</taxon>
    </lineage>
</organism>
<evidence type="ECO:0000313" key="2">
    <source>
        <dbReference type="Proteomes" id="UP000835052"/>
    </source>
</evidence>
<keyword evidence="2" id="KW-1185">Reference proteome</keyword>
<comment type="caution">
    <text evidence="1">The sequence shown here is derived from an EMBL/GenBank/DDBJ whole genome shotgun (WGS) entry which is preliminary data.</text>
</comment>
<name>A0A8S1HCZ0_9PELO</name>
<dbReference type="EMBL" id="CAJGYM010000036">
    <property type="protein sequence ID" value="CAD6193544.1"/>
    <property type="molecule type" value="Genomic_DNA"/>
</dbReference>